<feature type="compositionally biased region" description="Low complexity" evidence="3">
    <location>
        <begin position="833"/>
        <end position="847"/>
    </location>
</feature>
<feature type="compositionally biased region" description="Polar residues" evidence="3">
    <location>
        <begin position="812"/>
        <end position="821"/>
    </location>
</feature>
<accession>A0A5J5ADN2</accession>
<dbReference type="SMART" id="SM00717">
    <property type="entry name" value="SANT"/>
    <property type="match status" value="1"/>
</dbReference>
<dbReference type="Gene3D" id="1.10.10.60">
    <property type="entry name" value="Homeodomain-like"/>
    <property type="match status" value="1"/>
</dbReference>
<organism evidence="6 7">
    <name type="scientific">Nyssa sinensis</name>
    <dbReference type="NCBI Taxonomy" id="561372"/>
    <lineage>
        <taxon>Eukaryota</taxon>
        <taxon>Viridiplantae</taxon>
        <taxon>Streptophyta</taxon>
        <taxon>Embryophyta</taxon>
        <taxon>Tracheophyta</taxon>
        <taxon>Spermatophyta</taxon>
        <taxon>Magnoliopsida</taxon>
        <taxon>eudicotyledons</taxon>
        <taxon>Gunneridae</taxon>
        <taxon>Pentapetalae</taxon>
        <taxon>asterids</taxon>
        <taxon>Cornales</taxon>
        <taxon>Nyssaceae</taxon>
        <taxon>Nyssa</taxon>
    </lineage>
</organism>
<evidence type="ECO:0000256" key="2">
    <source>
        <dbReference type="ARBA" id="ARBA00023242"/>
    </source>
</evidence>
<feature type="compositionally biased region" description="Polar residues" evidence="3">
    <location>
        <begin position="1043"/>
        <end position="1053"/>
    </location>
</feature>
<evidence type="ECO:0000259" key="5">
    <source>
        <dbReference type="PROSITE" id="PS51294"/>
    </source>
</evidence>
<dbReference type="CDD" id="cd11660">
    <property type="entry name" value="SANT_TRF"/>
    <property type="match status" value="1"/>
</dbReference>
<dbReference type="Proteomes" id="UP000325577">
    <property type="component" value="Linkage Group LG21"/>
</dbReference>
<feature type="domain" description="HTH myb-type" evidence="5">
    <location>
        <begin position="685"/>
        <end position="741"/>
    </location>
</feature>
<evidence type="ECO:0000259" key="4">
    <source>
        <dbReference type="PROSITE" id="PS50090"/>
    </source>
</evidence>
<dbReference type="SUPFAM" id="SSF46689">
    <property type="entry name" value="Homeodomain-like"/>
    <property type="match status" value="1"/>
</dbReference>
<dbReference type="AlphaFoldDB" id="A0A5J5ADN2"/>
<dbReference type="PROSITE" id="PS51294">
    <property type="entry name" value="HTH_MYB"/>
    <property type="match status" value="1"/>
</dbReference>
<dbReference type="Pfam" id="PF00249">
    <property type="entry name" value="Myb_DNA-binding"/>
    <property type="match status" value="1"/>
</dbReference>
<keyword evidence="7" id="KW-1185">Reference proteome</keyword>
<dbReference type="EMBL" id="CM018045">
    <property type="protein sequence ID" value="KAA8528364.1"/>
    <property type="molecule type" value="Genomic_DNA"/>
</dbReference>
<feature type="compositionally biased region" description="Polar residues" evidence="3">
    <location>
        <begin position="963"/>
        <end position="983"/>
    </location>
</feature>
<name>A0A5J5ADN2_9ASTE</name>
<evidence type="ECO:0000313" key="6">
    <source>
        <dbReference type="EMBL" id="KAA8528364.1"/>
    </source>
</evidence>
<feature type="region of interest" description="Disordered" evidence="3">
    <location>
        <begin position="932"/>
        <end position="987"/>
    </location>
</feature>
<dbReference type="GO" id="GO:0005634">
    <property type="term" value="C:nucleus"/>
    <property type="evidence" value="ECO:0007669"/>
    <property type="project" value="UniProtKB-SubCell"/>
</dbReference>
<dbReference type="InterPro" id="IPR001005">
    <property type="entry name" value="SANT/Myb"/>
</dbReference>
<protein>
    <submittedName>
        <fullName evidence="6">Uncharacterized protein</fullName>
    </submittedName>
</protein>
<keyword evidence="2" id="KW-0539">Nucleus</keyword>
<sequence length="1114" mass="119959">MLPTQDENPVYDIKLSSVVPARVTGEDKVHELTNMDLIMKLHYIRGLYFFKNEAVQGLDIYDLKKPMFQWLDLYYSTSGRVRQSEKGRPFIKCNDSGVRIVEARCCKTLDEWLAMKDHSLDNQLIYNQVLGPDLGFSPLVFIQFTWFKCGGFSVGLSWAHIIGDVFSASTFINMWGQILAGQVPPQSLRMPNTRKYEFPHSIAEKPFSLKMVDPVGDYWLTANNCKMETHSLHVTAKQLDHILSKTYGPRKAAKVPPFQVFSALMWKSLAKVRGKLEPRIVTICNNNSHSTENEISSNGLVISIVEADFPVMNANLSELVTLIGEKRVDETKMIEEMVERGNGKSDFIMYGANLTFVNLEEANIYGLELKGQKPVFANYTIAGIGDEGVVLVLPEPENTKQGGSNGRTLTVTLPGNQISELKDELRKEWDRAGIKQNHEGVTVISVSRVLPSQAPAPLSLNSQSVSSGTGSEKSVSSTLQRSVTLLQRNTMVEKTKKQKKGSINEEEVSTLLQRYSPMTVLTVLQEVAQVPDVNIDWNALVEKTSSGISNAREYQMLWRHLAYRNTLHEVLDDEAEPLDDDSDLEYELEAFPAVSSEASTEAAAYVKVLIASGAPTDSSLPNGTTVEAPLTINIPNGQSSGVPSENSQLAIQGKNITIPVFVQKLPLPAAEGMDANGSTVCGLPPRKKRKRWSTAEDMELIAAVQKCGEGNWATILKGDFKGDRTASQLSQRWSIIRKRQANLNVGSGSQPSEAQLAARRAVSLALNMPMVDNLTASCSISTAGTISNTMPSNSARPTAGEALSVGGSISQIQHQSPQGSVPTIAPRMGTAGSSSKSQVTSKKTSTKSAISQGSLVKAAAVAAGAHIATPLDAASLLKATQAKNAIPIVPGGGSLLKPSVAGNANPFPSTHSDAPPNVHYIRTGLAATPFSSYPAVPSNASGPSGTQQGQGNSVRPAEPPVQLNPSAAASTSNMSSEVTNAATSCPAKDEVKIAEERLVSGSHSAPKEQVQEDQVAVSGNAPEEQVQEELAVVSDNAQKEQAQEDQTCGSTNAPEEHVAGHQASILGNTPNEKVGEDQTALPNSEAIETDFVENSKCSSSVETAEDDPRFIISN</sequence>
<evidence type="ECO:0000256" key="3">
    <source>
        <dbReference type="SAM" id="MobiDB-lite"/>
    </source>
</evidence>
<dbReference type="InterPro" id="IPR017930">
    <property type="entry name" value="Myb_dom"/>
</dbReference>
<feature type="region of interest" description="Disordered" evidence="3">
    <location>
        <begin position="457"/>
        <end position="480"/>
    </location>
</feature>
<dbReference type="InterPro" id="IPR009057">
    <property type="entry name" value="Homeodomain-like_sf"/>
</dbReference>
<dbReference type="Pfam" id="PF02458">
    <property type="entry name" value="Transferase"/>
    <property type="match status" value="1"/>
</dbReference>
<feature type="compositionally biased region" description="Low complexity" evidence="3">
    <location>
        <begin position="458"/>
        <end position="478"/>
    </location>
</feature>
<feature type="region of interest" description="Disordered" evidence="3">
    <location>
        <begin position="999"/>
        <end position="1114"/>
    </location>
</feature>
<dbReference type="PANTHER" id="PTHR47206">
    <property type="entry name" value="HOMEODOMAIN-LIKE SUPERFAMILY PROTEIN"/>
    <property type="match status" value="1"/>
</dbReference>
<reference evidence="6 7" key="1">
    <citation type="submission" date="2019-09" db="EMBL/GenBank/DDBJ databases">
        <title>A chromosome-level genome assembly of the Chinese tupelo Nyssa sinensis.</title>
        <authorList>
            <person name="Yang X."/>
            <person name="Kang M."/>
            <person name="Yang Y."/>
            <person name="Xiong H."/>
            <person name="Wang M."/>
            <person name="Zhang Z."/>
            <person name="Wang Z."/>
            <person name="Wu H."/>
            <person name="Ma T."/>
            <person name="Liu J."/>
            <person name="Xi Z."/>
        </authorList>
    </citation>
    <scope>NUCLEOTIDE SEQUENCE [LARGE SCALE GENOMIC DNA]</scope>
    <source>
        <strain evidence="6">J267</strain>
        <tissue evidence="6">Leaf</tissue>
    </source>
</reference>
<feature type="compositionally biased region" description="Polar residues" evidence="3">
    <location>
        <begin position="938"/>
        <end position="953"/>
    </location>
</feature>
<gene>
    <name evidence="6" type="ORF">F0562_035719</name>
</gene>
<dbReference type="PROSITE" id="PS50090">
    <property type="entry name" value="MYB_LIKE"/>
    <property type="match status" value="1"/>
</dbReference>
<evidence type="ECO:0000313" key="7">
    <source>
        <dbReference type="Proteomes" id="UP000325577"/>
    </source>
</evidence>
<feature type="region of interest" description="Disordered" evidence="3">
    <location>
        <begin position="812"/>
        <end position="847"/>
    </location>
</feature>
<dbReference type="Gene3D" id="3.30.559.10">
    <property type="entry name" value="Chloramphenicol acetyltransferase-like domain"/>
    <property type="match status" value="2"/>
</dbReference>
<comment type="subcellular location">
    <subcellularLocation>
        <location evidence="1">Nucleus</location>
    </subcellularLocation>
</comment>
<dbReference type="OrthoDB" id="608866at2759"/>
<dbReference type="InterPro" id="IPR023213">
    <property type="entry name" value="CAT-like_dom_sf"/>
</dbReference>
<proteinExistence type="predicted"/>
<dbReference type="PANTHER" id="PTHR47206:SF1">
    <property type="entry name" value="HOMEODOMAIN-LIKE SUPERFAMILY PROTEIN"/>
    <property type="match status" value="1"/>
</dbReference>
<feature type="domain" description="Myb-like" evidence="4">
    <location>
        <begin position="684"/>
        <end position="737"/>
    </location>
</feature>
<evidence type="ECO:0000256" key="1">
    <source>
        <dbReference type="ARBA" id="ARBA00004123"/>
    </source>
</evidence>